<proteinExistence type="inferred from homology"/>
<feature type="chain" id="PRO_5041978480" evidence="4">
    <location>
        <begin position="18"/>
        <end position="381"/>
    </location>
</feature>
<dbReference type="AlphaFoldDB" id="A0AAD7FU05"/>
<evidence type="ECO:0000313" key="5">
    <source>
        <dbReference type="EMBL" id="KAJ7639003.1"/>
    </source>
</evidence>
<keyword evidence="4" id="KW-0732">Signal</keyword>
<dbReference type="Gene3D" id="2.70.98.10">
    <property type="match status" value="1"/>
</dbReference>
<feature type="signal peptide" evidence="4">
    <location>
        <begin position="1"/>
        <end position="17"/>
    </location>
</feature>
<dbReference type="PANTHER" id="PTHR10091">
    <property type="entry name" value="ALDOSE-1-EPIMERASE"/>
    <property type="match status" value="1"/>
</dbReference>
<name>A0AAD7FU05_9AGAR</name>
<dbReference type="InterPro" id="IPR014718">
    <property type="entry name" value="GH-type_carb-bd"/>
</dbReference>
<keyword evidence="2" id="KW-0413">Isomerase</keyword>
<comment type="caution">
    <text evidence="5">The sequence shown here is derived from an EMBL/GenBank/DDBJ whole genome shotgun (WGS) entry which is preliminary data.</text>
</comment>
<keyword evidence="6" id="KW-1185">Reference proteome</keyword>
<evidence type="ECO:0000256" key="4">
    <source>
        <dbReference type="SAM" id="SignalP"/>
    </source>
</evidence>
<evidence type="ECO:0000256" key="2">
    <source>
        <dbReference type="ARBA" id="ARBA00023235"/>
    </source>
</evidence>
<dbReference type="GO" id="GO:0004034">
    <property type="term" value="F:aldose 1-epimerase activity"/>
    <property type="evidence" value="ECO:0007669"/>
    <property type="project" value="TreeGrafter"/>
</dbReference>
<dbReference type="GO" id="GO:0030246">
    <property type="term" value="F:carbohydrate binding"/>
    <property type="evidence" value="ECO:0007669"/>
    <property type="project" value="InterPro"/>
</dbReference>
<accession>A0AAD7FU05</accession>
<evidence type="ECO:0000313" key="6">
    <source>
        <dbReference type="Proteomes" id="UP001221142"/>
    </source>
</evidence>
<dbReference type="InterPro" id="IPR047215">
    <property type="entry name" value="Galactose_mutarotase-like"/>
</dbReference>
<reference evidence="5" key="1">
    <citation type="submission" date="2023-03" db="EMBL/GenBank/DDBJ databases">
        <title>Massive genome expansion in bonnet fungi (Mycena s.s.) driven by repeated elements and novel gene families across ecological guilds.</title>
        <authorList>
            <consortium name="Lawrence Berkeley National Laboratory"/>
            <person name="Harder C.B."/>
            <person name="Miyauchi S."/>
            <person name="Viragh M."/>
            <person name="Kuo A."/>
            <person name="Thoen E."/>
            <person name="Andreopoulos B."/>
            <person name="Lu D."/>
            <person name="Skrede I."/>
            <person name="Drula E."/>
            <person name="Henrissat B."/>
            <person name="Morin E."/>
            <person name="Kohler A."/>
            <person name="Barry K."/>
            <person name="LaButti K."/>
            <person name="Morin E."/>
            <person name="Salamov A."/>
            <person name="Lipzen A."/>
            <person name="Mereny Z."/>
            <person name="Hegedus B."/>
            <person name="Baldrian P."/>
            <person name="Stursova M."/>
            <person name="Weitz H."/>
            <person name="Taylor A."/>
            <person name="Grigoriev I.V."/>
            <person name="Nagy L.G."/>
            <person name="Martin F."/>
            <person name="Kauserud H."/>
        </authorList>
    </citation>
    <scope>NUCLEOTIDE SEQUENCE</scope>
    <source>
        <strain evidence="5">9284</strain>
    </source>
</reference>
<dbReference type="InterPro" id="IPR011013">
    <property type="entry name" value="Gal_mutarotase_sf_dom"/>
</dbReference>
<gene>
    <name evidence="5" type="ORF">FB45DRAFT_418146</name>
</gene>
<dbReference type="EMBL" id="JARKIF010000005">
    <property type="protein sequence ID" value="KAJ7639003.1"/>
    <property type="molecule type" value="Genomic_DNA"/>
</dbReference>
<dbReference type="CDD" id="cd09019">
    <property type="entry name" value="galactose_mutarotase_like"/>
    <property type="match status" value="1"/>
</dbReference>
<evidence type="ECO:0000256" key="1">
    <source>
        <dbReference type="ARBA" id="ARBA00006206"/>
    </source>
</evidence>
<sequence>MSSKYWILAALVLNAGASLVTPPADPLVPLEINAPDGSAKAHIMPFGATTTNFWVKDKNGKFRDIIIGYDNKTLYETQGGYFGPVVGRYANRIRNGTFTIPVSANATGPGKKFQIVENENNGTDTLHGGLIGYDKRPWTLVKHTANSVLFSLTDPNGDQGFPGTVFTMVQYTLESKSTWKISMHATATELTPIMLSCHHFWNLEAYEESEDLSGHWAQFPSSKFIATNGNLIPNGLTTDVTGTAMDFRQPRNFAQGIAETNGTQVCGTGCVGYDNAWVYDKHDASKPVFSMWNTNSGIKLDVTTDQVALQIYSCNGVENPPAARKVDQGGPDKIYLDHSCLVIEQESWIDGINNPQFPVDQIFGPLRPYTWESSYQFSVIH</sequence>
<dbReference type="InterPro" id="IPR008183">
    <property type="entry name" value="Aldose_1/G6P_1-epimerase"/>
</dbReference>
<comment type="similarity">
    <text evidence="1">Belongs to the aldose epimerase family.</text>
</comment>
<dbReference type="GO" id="GO:0006006">
    <property type="term" value="P:glucose metabolic process"/>
    <property type="evidence" value="ECO:0007669"/>
    <property type="project" value="TreeGrafter"/>
</dbReference>
<dbReference type="SUPFAM" id="SSF74650">
    <property type="entry name" value="Galactose mutarotase-like"/>
    <property type="match status" value="1"/>
</dbReference>
<dbReference type="GO" id="GO:0033499">
    <property type="term" value="P:galactose catabolic process via UDP-galactose, Leloir pathway"/>
    <property type="evidence" value="ECO:0007669"/>
    <property type="project" value="TreeGrafter"/>
</dbReference>
<dbReference type="PANTHER" id="PTHR10091:SF6">
    <property type="entry name" value="1-EPIMERASE, PUTATIVE (AFU_ORTHOLOGUE AFUA_3G13240)-RELATED"/>
    <property type="match status" value="1"/>
</dbReference>
<dbReference type="Pfam" id="PF01263">
    <property type="entry name" value="Aldose_epim"/>
    <property type="match status" value="1"/>
</dbReference>
<protein>
    <submittedName>
        <fullName evidence="5">Galactose mutarotase-like domain-containing protein</fullName>
    </submittedName>
</protein>
<evidence type="ECO:0000256" key="3">
    <source>
        <dbReference type="ARBA" id="ARBA00023277"/>
    </source>
</evidence>
<keyword evidence="3" id="KW-0119">Carbohydrate metabolism</keyword>
<dbReference type="Proteomes" id="UP001221142">
    <property type="component" value="Unassembled WGS sequence"/>
</dbReference>
<organism evidence="5 6">
    <name type="scientific">Roridomyces roridus</name>
    <dbReference type="NCBI Taxonomy" id="1738132"/>
    <lineage>
        <taxon>Eukaryota</taxon>
        <taxon>Fungi</taxon>
        <taxon>Dikarya</taxon>
        <taxon>Basidiomycota</taxon>
        <taxon>Agaricomycotina</taxon>
        <taxon>Agaricomycetes</taxon>
        <taxon>Agaricomycetidae</taxon>
        <taxon>Agaricales</taxon>
        <taxon>Marasmiineae</taxon>
        <taxon>Mycenaceae</taxon>
        <taxon>Roridomyces</taxon>
    </lineage>
</organism>